<keyword evidence="6 7" id="KW-0472">Membrane</keyword>
<proteinExistence type="inferred from homology"/>
<dbReference type="InterPro" id="IPR000515">
    <property type="entry name" value="MetI-like"/>
</dbReference>
<keyword evidence="10" id="KW-1185">Reference proteome</keyword>
<dbReference type="Pfam" id="PF00528">
    <property type="entry name" value="BPD_transp_1"/>
    <property type="match status" value="1"/>
</dbReference>
<dbReference type="InterPro" id="IPR035906">
    <property type="entry name" value="MetI-like_sf"/>
</dbReference>
<evidence type="ECO:0000256" key="7">
    <source>
        <dbReference type="RuleBase" id="RU363032"/>
    </source>
</evidence>
<protein>
    <submittedName>
        <fullName evidence="9">Carbohydrate ABC transporter permease</fullName>
    </submittedName>
</protein>
<keyword evidence="4 7" id="KW-0812">Transmembrane</keyword>
<evidence type="ECO:0000259" key="8">
    <source>
        <dbReference type="PROSITE" id="PS50928"/>
    </source>
</evidence>
<feature type="transmembrane region" description="Helical" evidence="7">
    <location>
        <begin position="71"/>
        <end position="100"/>
    </location>
</feature>
<dbReference type="Proteomes" id="UP000502248">
    <property type="component" value="Chromosome"/>
</dbReference>
<dbReference type="AlphaFoldDB" id="A0A7Z2VSP6"/>
<evidence type="ECO:0000313" key="9">
    <source>
        <dbReference type="EMBL" id="QJD88337.1"/>
    </source>
</evidence>
<sequence>MVLGKSAGARGFSAFNTVFLIVLSLLCVAPLVHIAAVSLSSSSAVTAGWVILWPVDFTWDSYRFVLSRGEIWSPMIVTLKRVVLGGGLNLLMTILIAYPLSKESAVFRARTGYAWFFFFTMLFSGGLIPWYMIIRQLELLDSVWALVLPAGVPVFNIVLLLNFFRQLPKELEEAAFMDGAGHWTTLWKIYLPASLPALATVSLFAVVWHWNSWFDGLILMNRPEHYPLQSYLQTVIMQRDMTFIQHLSRAELAVVSDRTIKSAQILIATLPILFVYPFLQRFFVKGIVLGSVKG</sequence>
<keyword evidence="2 7" id="KW-0813">Transport</keyword>
<reference evidence="9 10" key="1">
    <citation type="submission" date="2020-04" db="EMBL/GenBank/DDBJ databases">
        <title>Genome sequencing of novel species.</title>
        <authorList>
            <person name="Heo J."/>
            <person name="Kim S.-J."/>
            <person name="Kim J.-S."/>
            <person name="Hong S.-B."/>
            <person name="Kwon S.-W."/>
        </authorList>
    </citation>
    <scope>NUCLEOTIDE SEQUENCE [LARGE SCALE GENOMIC DNA]</scope>
    <source>
        <strain evidence="9 10">MFER-1</strain>
    </source>
</reference>
<dbReference type="GO" id="GO:0005886">
    <property type="term" value="C:plasma membrane"/>
    <property type="evidence" value="ECO:0007669"/>
    <property type="project" value="UniProtKB-SubCell"/>
</dbReference>
<keyword evidence="3" id="KW-1003">Cell membrane</keyword>
<feature type="transmembrane region" description="Helical" evidence="7">
    <location>
        <begin position="143"/>
        <end position="164"/>
    </location>
</feature>
<dbReference type="KEGG" id="cheb:HH215_25310"/>
<gene>
    <name evidence="9" type="ORF">HH215_25310</name>
</gene>
<dbReference type="GO" id="GO:0055085">
    <property type="term" value="P:transmembrane transport"/>
    <property type="evidence" value="ECO:0007669"/>
    <property type="project" value="InterPro"/>
</dbReference>
<evidence type="ECO:0000256" key="6">
    <source>
        <dbReference type="ARBA" id="ARBA00023136"/>
    </source>
</evidence>
<dbReference type="SUPFAM" id="SSF161098">
    <property type="entry name" value="MetI-like"/>
    <property type="match status" value="1"/>
</dbReference>
<dbReference type="EMBL" id="CP051680">
    <property type="protein sequence ID" value="QJD88337.1"/>
    <property type="molecule type" value="Genomic_DNA"/>
</dbReference>
<evidence type="ECO:0000256" key="3">
    <source>
        <dbReference type="ARBA" id="ARBA00022475"/>
    </source>
</evidence>
<feature type="domain" description="ABC transmembrane type-1" evidence="8">
    <location>
        <begin position="75"/>
        <end position="279"/>
    </location>
</feature>
<evidence type="ECO:0000256" key="5">
    <source>
        <dbReference type="ARBA" id="ARBA00022989"/>
    </source>
</evidence>
<comment type="similarity">
    <text evidence="7">Belongs to the binding-protein-dependent transport system permease family.</text>
</comment>
<feature type="transmembrane region" description="Helical" evidence="7">
    <location>
        <begin position="112"/>
        <end position="131"/>
    </location>
</feature>
<keyword evidence="5 7" id="KW-1133">Transmembrane helix</keyword>
<dbReference type="PANTHER" id="PTHR43744:SF9">
    <property type="entry name" value="POLYGALACTURONAN_RHAMNOGALACTURONAN TRANSPORT SYSTEM PERMEASE PROTEIN YTCP"/>
    <property type="match status" value="1"/>
</dbReference>
<feature type="transmembrane region" description="Helical" evidence="7">
    <location>
        <begin position="262"/>
        <end position="279"/>
    </location>
</feature>
<evidence type="ECO:0000256" key="1">
    <source>
        <dbReference type="ARBA" id="ARBA00004651"/>
    </source>
</evidence>
<name>A0A7Z2VSP6_9BACL</name>
<dbReference type="CDD" id="cd06261">
    <property type="entry name" value="TM_PBP2"/>
    <property type="match status" value="1"/>
</dbReference>
<evidence type="ECO:0000313" key="10">
    <source>
        <dbReference type="Proteomes" id="UP000502248"/>
    </source>
</evidence>
<evidence type="ECO:0000256" key="2">
    <source>
        <dbReference type="ARBA" id="ARBA00022448"/>
    </source>
</evidence>
<evidence type="ECO:0000256" key="4">
    <source>
        <dbReference type="ARBA" id="ARBA00022692"/>
    </source>
</evidence>
<comment type="subcellular location">
    <subcellularLocation>
        <location evidence="1 7">Cell membrane</location>
        <topology evidence="1 7">Multi-pass membrane protein</topology>
    </subcellularLocation>
</comment>
<dbReference type="PROSITE" id="PS50928">
    <property type="entry name" value="ABC_TM1"/>
    <property type="match status" value="1"/>
</dbReference>
<accession>A0A7Z2VSP6</accession>
<organism evidence="9 10">
    <name type="scientific">Cohnella herbarum</name>
    <dbReference type="NCBI Taxonomy" id="2728023"/>
    <lineage>
        <taxon>Bacteria</taxon>
        <taxon>Bacillati</taxon>
        <taxon>Bacillota</taxon>
        <taxon>Bacilli</taxon>
        <taxon>Bacillales</taxon>
        <taxon>Paenibacillaceae</taxon>
        <taxon>Cohnella</taxon>
    </lineage>
</organism>
<dbReference type="PANTHER" id="PTHR43744">
    <property type="entry name" value="ABC TRANSPORTER PERMEASE PROTEIN MG189-RELATED-RELATED"/>
    <property type="match status" value="1"/>
</dbReference>
<feature type="transmembrane region" description="Helical" evidence="7">
    <location>
        <begin position="185"/>
        <end position="210"/>
    </location>
</feature>
<dbReference type="Gene3D" id="1.10.3720.10">
    <property type="entry name" value="MetI-like"/>
    <property type="match status" value="1"/>
</dbReference>